<evidence type="ECO:0000313" key="2">
    <source>
        <dbReference type="Proteomes" id="UP000651156"/>
    </source>
</evidence>
<protein>
    <submittedName>
        <fullName evidence="1">Uncharacterized protein</fullName>
    </submittedName>
</protein>
<comment type="caution">
    <text evidence="1">The sequence shown here is derived from an EMBL/GenBank/DDBJ whole genome shotgun (WGS) entry which is preliminary data.</text>
</comment>
<name>A0ABR9URJ1_9CHRO</name>
<proteinExistence type="predicted"/>
<dbReference type="Proteomes" id="UP000651156">
    <property type="component" value="Unassembled WGS sequence"/>
</dbReference>
<keyword evidence="2" id="KW-1185">Reference proteome</keyword>
<reference evidence="1 2" key="1">
    <citation type="submission" date="2020-10" db="EMBL/GenBank/DDBJ databases">
        <authorList>
            <person name="Castelo-Branco R."/>
            <person name="Eusebio N."/>
            <person name="Adriana R."/>
            <person name="Vieira A."/>
            <person name="Brugerolle De Fraissinette N."/>
            <person name="Rezende De Castro R."/>
            <person name="Schneider M.P."/>
            <person name="Vasconcelos V."/>
            <person name="Leao P.N."/>
        </authorList>
    </citation>
    <scope>NUCLEOTIDE SEQUENCE [LARGE SCALE GENOMIC DNA]</scope>
    <source>
        <strain evidence="1 2">LEGE 06123</strain>
    </source>
</reference>
<evidence type="ECO:0000313" key="1">
    <source>
        <dbReference type="EMBL" id="MBE9190670.1"/>
    </source>
</evidence>
<dbReference type="EMBL" id="JADEWN010000019">
    <property type="protein sequence ID" value="MBE9190670.1"/>
    <property type="molecule type" value="Genomic_DNA"/>
</dbReference>
<accession>A0ABR9URJ1</accession>
<organism evidence="1 2">
    <name type="scientific">Gloeocapsopsis crepidinum LEGE 06123</name>
    <dbReference type="NCBI Taxonomy" id="588587"/>
    <lineage>
        <taxon>Bacteria</taxon>
        <taxon>Bacillati</taxon>
        <taxon>Cyanobacteriota</taxon>
        <taxon>Cyanophyceae</taxon>
        <taxon>Oscillatoriophycideae</taxon>
        <taxon>Chroococcales</taxon>
        <taxon>Chroococcaceae</taxon>
        <taxon>Gloeocapsopsis</taxon>
    </lineage>
</organism>
<dbReference type="RefSeq" id="WP_193931843.1">
    <property type="nucleotide sequence ID" value="NZ_CAWPMZ010000040.1"/>
</dbReference>
<sequence>MTPEDSQKLQAYLEAVAAILYQNTEPEKLKTLEGIEQAVRQQVLEHVSPQIGVFLSAKRQEQQQVEADRSLAASENLESQKNKQ</sequence>
<gene>
    <name evidence="1" type="ORF">IQ230_09935</name>
</gene>